<name>A0AAV4X1T4_9ARAC</name>
<evidence type="ECO:0000313" key="2">
    <source>
        <dbReference type="Proteomes" id="UP001054837"/>
    </source>
</evidence>
<evidence type="ECO:0000313" key="1">
    <source>
        <dbReference type="EMBL" id="GIY88796.1"/>
    </source>
</evidence>
<organism evidence="1 2">
    <name type="scientific">Caerostris darwini</name>
    <dbReference type="NCBI Taxonomy" id="1538125"/>
    <lineage>
        <taxon>Eukaryota</taxon>
        <taxon>Metazoa</taxon>
        <taxon>Ecdysozoa</taxon>
        <taxon>Arthropoda</taxon>
        <taxon>Chelicerata</taxon>
        <taxon>Arachnida</taxon>
        <taxon>Araneae</taxon>
        <taxon>Araneomorphae</taxon>
        <taxon>Entelegynae</taxon>
        <taxon>Araneoidea</taxon>
        <taxon>Araneidae</taxon>
        <taxon>Caerostris</taxon>
    </lineage>
</organism>
<dbReference type="AlphaFoldDB" id="A0AAV4X1T4"/>
<accession>A0AAV4X1T4</accession>
<sequence length="88" mass="9806">MHTPTGVPRRVSAILTLPGKKRSQCLWMTCGRCGRIIRKVKNVFETVETCCCKSITASRLLFESDTRGGGESGKDRCWEDVRISSRAS</sequence>
<protein>
    <submittedName>
        <fullName evidence="1">Uncharacterized protein</fullName>
    </submittedName>
</protein>
<dbReference type="EMBL" id="BPLQ01015526">
    <property type="protein sequence ID" value="GIY88796.1"/>
    <property type="molecule type" value="Genomic_DNA"/>
</dbReference>
<dbReference type="Proteomes" id="UP001054837">
    <property type="component" value="Unassembled WGS sequence"/>
</dbReference>
<proteinExistence type="predicted"/>
<comment type="caution">
    <text evidence="1">The sequence shown here is derived from an EMBL/GenBank/DDBJ whole genome shotgun (WGS) entry which is preliminary data.</text>
</comment>
<reference evidence="1 2" key="1">
    <citation type="submission" date="2021-06" db="EMBL/GenBank/DDBJ databases">
        <title>Caerostris darwini draft genome.</title>
        <authorList>
            <person name="Kono N."/>
            <person name="Arakawa K."/>
        </authorList>
    </citation>
    <scope>NUCLEOTIDE SEQUENCE [LARGE SCALE GENOMIC DNA]</scope>
</reference>
<keyword evidence="2" id="KW-1185">Reference proteome</keyword>
<gene>
    <name evidence="1" type="ORF">CDAR_438771</name>
</gene>